<name>A0AAD9R147_ACRCE</name>
<feature type="region of interest" description="Disordered" evidence="1">
    <location>
        <begin position="485"/>
        <end position="521"/>
    </location>
</feature>
<dbReference type="Proteomes" id="UP001249851">
    <property type="component" value="Unassembled WGS sequence"/>
</dbReference>
<reference evidence="4" key="1">
    <citation type="journal article" date="2023" name="G3 (Bethesda)">
        <title>Whole genome assembly and annotation of the endangered Caribbean coral Acropora cervicornis.</title>
        <authorList>
            <person name="Selwyn J.D."/>
            <person name="Vollmer S.V."/>
        </authorList>
    </citation>
    <scope>NUCLEOTIDE SEQUENCE</scope>
    <source>
        <strain evidence="4">K2</strain>
    </source>
</reference>
<feature type="transmembrane region" description="Helical" evidence="2">
    <location>
        <begin position="328"/>
        <end position="353"/>
    </location>
</feature>
<feature type="region of interest" description="Disordered" evidence="1">
    <location>
        <begin position="426"/>
        <end position="445"/>
    </location>
</feature>
<evidence type="ECO:0000313" key="5">
    <source>
        <dbReference type="Proteomes" id="UP001249851"/>
    </source>
</evidence>
<keyword evidence="5" id="KW-1185">Reference proteome</keyword>
<feature type="transmembrane region" description="Helical" evidence="2">
    <location>
        <begin position="21"/>
        <end position="41"/>
    </location>
</feature>
<gene>
    <name evidence="4" type="ORF">P5673_003761</name>
</gene>
<keyword evidence="2" id="KW-0812">Transmembrane</keyword>
<sequence length="589" mass="66001">MGLYCIVVTRSIEMSQKVINLSLQLFVFLAIFLVDVGSSSFNITRHTTGDVFDNTNSSKSCNESGASCVFDGENSPFCGVNCCSCICPSKMPTYLLRSGSCTSEDHLLSILKAESAKQGCKYRMVVTESHNQCSRPVLTTLSTLNPGNKTLYLCPWKGFSLLHFTYVKDMVKCEIVPQESLHLNGSWQHRPQDDPALSRLKVKIGQDPDFDNDRLSLEWLADIGKEYDGLIFSLKLKCQRKGKKELYSCVHFKKGGSFTDAKPTFWLPAPIKINSSQTTTVTQEKQKTTTTGLPQTEEIALSTTHTSTFGLRNGEVVSSSSSQSKVNLVVVILSALSGVLFATLALLAVFFLLSRRRRRFQMRKGAETVSNPVYARGSSDTLKMATVAKENGQNTEKSLDYQPLVENTKPTERKYSLPDYLIVFRDRRPNQQQTSNGDIRSSNYLSLLKGDPEDLREYQTLMKVVNPVLEIGNEDKIPDYAEIEERTDSEDASDSSDSQDYKEPPGVPPRGGKRRIAPRRQKLNDLCSEVNDYDEPEGIIVISDNEAETHEKATKVINDFHDYTDETNASCHVKRPEDLPCYHDYDDPE</sequence>
<organism evidence="4 5">
    <name type="scientific">Acropora cervicornis</name>
    <name type="common">Staghorn coral</name>
    <dbReference type="NCBI Taxonomy" id="6130"/>
    <lineage>
        <taxon>Eukaryota</taxon>
        <taxon>Metazoa</taxon>
        <taxon>Cnidaria</taxon>
        <taxon>Anthozoa</taxon>
        <taxon>Hexacorallia</taxon>
        <taxon>Scleractinia</taxon>
        <taxon>Astrocoeniina</taxon>
        <taxon>Acroporidae</taxon>
        <taxon>Acropora</taxon>
    </lineage>
</organism>
<protein>
    <recommendedName>
        <fullName evidence="3">Shavenoid isoform B-like N-terminal domain-containing protein</fullName>
    </recommendedName>
</protein>
<dbReference type="EMBL" id="JARQWQ010000006">
    <property type="protein sequence ID" value="KAK2571196.1"/>
    <property type="molecule type" value="Genomic_DNA"/>
</dbReference>
<feature type="compositionally biased region" description="Basic residues" evidence="1">
    <location>
        <begin position="511"/>
        <end position="521"/>
    </location>
</feature>
<dbReference type="Pfam" id="PF23328">
    <property type="entry name" value="Sha_B_N"/>
    <property type="match status" value="1"/>
</dbReference>
<keyword evidence="2" id="KW-0472">Membrane</keyword>
<evidence type="ECO:0000256" key="2">
    <source>
        <dbReference type="SAM" id="Phobius"/>
    </source>
</evidence>
<feature type="compositionally biased region" description="Polar residues" evidence="1">
    <location>
        <begin position="430"/>
        <end position="445"/>
    </location>
</feature>
<keyword evidence="2" id="KW-1133">Transmembrane helix</keyword>
<accession>A0AAD9R147</accession>
<feature type="domain" description="Shavenoid isoform B-like N-terminal" evidence="3">
    <location>
        <begin position="41"/>
        <end position="103"/>
    </location>
</feature>
<dbReference type="AlphaFoldDB" id="A0AAD9R147"/>
<evidence type="ECO:0000259" key="3">
    <source>
        <dbReference type="Pfam" id="PF23328"/>
    </source>
</evidence>
<evidence type="ECO:0000256" key="1">
    <source>
        <dbReference type="SAM" id="MobiDB-lite"/>
    </source>
</evidence>
<evidence type="ECO:0000313" key="4">
    <source>
        <dbReference type="EMBL" id="KAK2571196.1"/>
    </source>
</evidence>
<reference evidence="4" key="2">
    <citation type="journal article" date="2023" name="Science">
        <title>Genomic signatures of disease resistance in endangered staghorn corals.</title>
        <authorList>
            <person name="Vollmer S.V."/>
            <person name="Selwyn J.D."/>
            <person name="Despard B.A."/>
            <person name="Roesel C.L."/>
        </authorList>
    </citation>
    <scope>NUCLEOTIDE SEQUENCE</scope>
    <source>
        <strain evidence="4">K2</strain>
    </source>
</reference>
<comment type="caution">
    <text evidence="4">The sequence shown here is derived from an EMBL/GenBank/DDBJ whole genome shotgun (WGS) entry which is preliminary data.</text>
</comment>
<proteinExistence type="predicted"/>
<dbReference type="InterPro" id="IPR057507">
    <property type="entry name" value="Sha_B-like_N"/>
</dbReference>